<keyword evidence="5" id="KW-0808">Transferase</keyword>
<evidence type="ECO:0000256" key="4">
    <source>
        <dbReference type="RuleBase" id="RU003560"/>
    </source>
</evidence>
<keyword evidence="3 4" id="KW-0663">Pyridoxal phosphate</keyword>
<dbReference type="GO" id="GO:0008483">
    <property type="term" value="F:transaminase activity"/>
    <property type="evidence" value="ECO:0007669"/>
    <property type="project" value="UniProtKB-KW"/>
</dbReference>
<dbReference type="GO" id="GO:0030170">
    <property type="term" value="F:pyridoxal phosphate binding"/>
    <property type="evidence" value="ECO:0007669"/>
    <property type="project" value="InterPro"/>
</dbReference>
<dbReference type="Proteomes" id="UP000198703">
    <property type="component" value="Unassembled WGS sequence"/>
</dbReference>
<accession>A0A1H4FDT0</accession>
<evidence type="ECO:0000313" key="6">
    <source>
        <dbReference type="Proteomes" id="UP000198703"/>
    </source>
</evidence>
<dbReference type="InterPro" id="IPR015422">
    <property type="entry name" value="PyrdxlP-dep_Trfase_small"/>
</dbReference>
<evidence type="ECO:0000256" key="2">
    <source>
        <dbReference type="ARBA" id="ARBA00008954"/>
    </source>
</evidence>
<dbReference type="InterPro" id="IPR005814">
    <property type="entry name" value="Aminotrans_3"/>
</dbReference>
<dbReference type="PANTHER" id="PTHR45688">
    <property type="match status" value="1"/>
</dbReference>
<gene>
    <name evidence="5" type="ORF">SAMN05444370_12125</name>
</gene>
<dbReference type="PANTHER" id="PTHR45688:SF13">
    <property type="entry name" value="ALANINE--GLYOXYLATE AMINOTRANSFERASE 2-LIKE"/>
    <property type="match status" value="1"/>
</dbReference>
<dbReference type="Pfam" id="PF00202">
    <property type="entry name" value="Aminotran_3"/>
    <property type="match status" value="1"/>
</dbReference>
<comment type="cofactor">
    <cofactor evidence="1">
        <name>pyridoxal 5'-phosphate</name>
        <dbReference type="ChEBI" id="CHEBI:597326"/>
    </cofactor>
</comment>
<dbReference type="Gene3D" id="3.40.640.10">
    <property type="entry name" value="Type I PLP-dependent aspartate aminotransferase-like (Major domain)"/>
    <property type="match status" value="1"/>
</dbReference>
<evidence type="ECO:0000313" key="5">
    <source>
        <dbReference type="EMBL" id="SEA95484.1"/>
    </source>
</evidence>
<evidence type="ECO:0000256" key="3">
    <source>
        <dbReference type="ARBA" id="ARBA00022898"/>
    </source>
</evidence>
<dbReference type="EMBL" id="FNQM01000021">
    <property type="protein sequence ID" value="SEA95484.1"/>
    <property type="molecule type" value="Genomic_DNA"/>
</dbReference>
<dbReference type="InterPro" id="IPR015421">
    <property type="entry name" value="PyrdxlP-dep_Trfase_major"/>
</dbReference>
<dbReference type="InterPro" id="IPR015424">
    <property type="entry name" value="PyrdxlP-dep_Trfase"/>
</dbReference>
<comment type="similarity">
    <text evidence="2 4">Belongs to the class-III pyridoxal-phosphate-dependent aminotransferase family.</text>
</comment>
<keyword evidence="5" id="KW-0032">Aminotransferase</keyword>
<organism evidence="5 6">
    <name type="scientific">Rubrimonas cliftonensis</name>
    <dbReference type="NCBI Taxonomy" id="89524"/>
    <lineage>
        <taxon>Bacteria</taxon>
        <taxon>Pseudomonadati</taxon>
        <taxon>Pseudomonadota</taxon>
        <taxon>Alphaproteobacteria</taxon>
        <taxon>Rhodobacterales</taxon>
        <taxon>Paracoccaceae</taxon>
        <taxon>Rubrimonas</taxon>
    </lineage>
</organism>
<dbReference type="SUPFAM" id="SSF53383">
    <property type="entry name" value="PLP-dependent transferases"/>
    <property type="match status" value="1"/>
</dbReference>
<proteinExistence type="inferred from homology"/>
<dbReference type="PIRSF" id="PIRSF000521">
    <property type="entry name" value="Transaminase_4ab_Lys_Orn"/>
    <property type="match status" value="1"/>
</dbReference>
<name>A0A1H4FDT0_9RHOB</name>
<protein>
    <submittedName>
        <fullName evidence="5">4-aminobutyrate aminotransferase</fullName>
    </submittedName>
</protein>
<dbReference type="InterPro" id="IPR049704">
    <property type="entry name" value="Aminotrans_3_PPA_site"/>
</dbReference>
<reference evidence="5 6" key="1">
    <citation type="submission" date="2016-10" db="EMBL/GenBank/DDBJ databases">
        <authorList>
            <person name="de Groot N.N."/>
        </authorList>
    </citation>
    <scope>NUCLEOTIDE SEQUENCE [LARGE SCALE GENOMIC DNA]</scope>
    <source>
        <strain evidence="5 6">DSM 15345</strain>
    </source>
</reference>
<dbReference type="PROSITE" id="PS00600">
    <property type="entry name" value="AA_TRANSFER_CLASS_3"/>
    <property type="match status" value="1"/>
</dbReference>
<evidence type="ECO:0000256" key="1">
    <source>
        <dbReference type="ARBA" id="ARBA00001933"/>
    </source>
</evidence>
<dbReference type="AlphaFoldDB" id="A0A1H4FDT0"/>
<dbReference type="Gene3D" id="3.90.1150.10">
    <property type="entry name" value="Aspartate Aminotransferase, domain 1"/>
    <property type="match status" value="1"/>
</dbReference>
<keyword evidence="6" id="KW-1185">Reference proteome</keyword>
<dbReference type="STRING" id="89524.SAMN05444370_12125"/>
<sequence>MTGGAAPPARDILAMNVFDAAARPDEPALLARRRRNFGAASVLFFEAPLEVMRGEGAWMIAVDGRRYLDCYNNVLSLGHCHPAVAEAVARQSAALTVNSRYLTEGVERYLEALKATLPPALSNAVLVCSGSEANDLALRVAASATGARGVIVTEAAYHGNTSAVADISPSSWRRARAPAHVRIVPAPSPAAFGEDVAGGFAAAVAEAAASLHGAGFGLSALIADTIFSSDGVHSGPAGFLAEAAAAAHAAGGLFIADEVQPGFARTGEAFWGFARHGVEPDIVTMGKPMGNGFPMAGMATRPDLLARYCEEFGFFSTFGANPVAAAAGLAVLDTIALEGLQARAEAQGRRLRARFTEIAAVDGRLVAVRGAGLFFGLELADAGLARRVINGMRERGVLIGAAGRTGETLKARPPLTLTDAEGDLFAGALEAALAAA</sequence>